<name>A0A1M4RYK3_9ACTO</name>
<evidence type="ECO:0000256" key="3">
    <source>
        <dbReference type="ARBA" id="ARBA00023295"/>
    </source>
</evidence>
<keyword evidence="6" id="KW-1185">Reference proteome</keyword>
<comment type="similarity">
    <text evidence="1 4">Belongs to the glycosyl hydrolase 28 family.</text>
</comment>
<keyword evidence="5" id="KW-0456">Lyase</keyword>
<dbReference type="InterPro" id="IPR051801">
    <property type="entry name" value="GH28_Enzymes"/>
</dbReference>
<dbReference type="STRING" id="1892869.ACGLYG10_1268"/>
<dbReference type="AlphaFoldDB" id="A0A1M4RYK3"/>
<dbReference type="OrthoDB" id="3196343at2"/>
<evidence type="ECO:0000256" key="2">
    <source>
        <dbReference type="ARBA" id="ARBA00022801"/>
    </source>
</evidence>
<proteinExistence type="inferred from homology"/>
<reference evidence="6" key="1">
    <citation type="submission" date="2016-09" db="EMBL/GenBank/DDBJ databases">
        <authorList>
            <person name="Strepis N."/>
        </authorList>
    </citation>
    <scope>NUCLEOTIDE SEQUENCE [LARGE SCALE GENOMIC DNA]</scope>
</reference>
<accession>A0A1M4RYK3</accession>
<keyword evidence="3 4" id="KW-0326">Glycosidase</keyword>
<dbReference type="Pfam" id="PF00295">
    <property type="entry name" value="Glyco_hydro_28"/>
    <property type="match status" value="1"/>
</dbReference>
<dbReference type="SUPFAM" id="SSF51126">
    <property type="entry name" value="Pectin lyase-like"/>
    <property type="match status" value="1"/>
</dbReference>
<organism evidence="5 6">
    <name type="scientific">Actinomyces glycerinitolerans</name>
    <dbReference type="NCBI Taxonomy" id="1892869"/>
    <lineage>
        <taxon>Bacteria</taxon>
        <taxon>Bacillati</taxon>
        <taxon>Actinomycetota</taxon>
        <taxon>Actinomycetes</taxon>
        <taxon>Actinomycetales</taxon>
        <taxon>Actinomycetaceae</taxon>
        <taxon>Actinomyces</taxon>
    </lineage>
</organism>
<dbReference type="GO" id="GO:0016829">
    <property type="term" value="F:lyase activity"/>
    <property type="evidence" value="ECO:0007669"/>
    <property type="project" value="UniProtKB-KW"/>
</dbReference>
<evidence type="ECO:0000256" key="1">
    <source>
        <dbReference type="ARBA" id="ARBA00008834"/>
    </source>
</evidence>
<dbReference type="InterPro" id="IPR012334">
    <property type="entry name" value="Pectin_lyas_fold"/>
</dbReference>
<gene>
    <name evidence="5" type="ORF">ACGLYG10_1268</name>
</gene>
<dbReference type="RefSeq" id="WP_083565636.1">
    <property type="nucleotide sequence ID" value="NZ_FQTT01000009.1"/>
</dbReference>
<evidence type="ECO:0000313" key="6">
    <source>
        <dbReference type="Proteomes" id="UP000184291"/>
    </source>
</evidence>
<sequence>MSATFFSRPRLTPLAPLAGLQEARRDPCTVTRAIQGSIDAAAARGGGDVVLSSAGTWLVDGLVLRDHVTLVLGEDVTLKASGDEQRYTRRPGPFELLSHDTPISALIYGKSLTGAGVRGRGRIDASYERFIPPNQGDAPHLRFYDYPRPMTVYLEDCRGPLIKDITIIGAPFWTIHLVGCVNTAVQDVTIRNEMRMPNTDGIDIDRCTNTLIDGCTITTGDDAICAKCTEETARYGLCENLTVRDCVLESQSSAIKFGSSSFGGFANALFERITINRSNRGIAFQLRDPGTARSIVFRDITISTRRFSPEWWGSGEPVHLTLVPRDIGTNLADSCIEGVRFERVQAHSDNAVVIHAAAGRIEHVSFHDCTIQLNRQEGTPSDFDLRPCMGPHTLVAPARPVVTTVGCVSWDGTPVPVIGPRAR</sequence>
<dbReference type="PANTHER" id="PTHR31339">
    <property type="entry name" value="PECTIN LYASE-RELATED"/>
    <property type="match status" value="1"/>
</dbReference>
<dbReference type="InterPro" id="IPR011050">
    <property type="entry name" value="Pectin_lyase_fold/virulence"/>
</dbReference>
<dbReference type="Gene3D" id="2.160.20.10">
    <property type="entry name" value="Single-stranded right-handed beta-helix, Pectin lyase-like"/>
    <property type="match status" value="1"/>
</dbReference>
<evidence type="ECO:0000313" key="5">
    <source>
        <dbReference type="EMBL" id="SHE25056.1"/>
    </source>
</evidence>
<dbReference type="GO" id="GO:0004650">
    <property type="term" value="F:polygalacturonase activity"/>
    <property type="evidence" value="ECO:0007669"/>
    <property type="project" value="InterPro"/>
</dbReference>
<dbReference type="EMBL" id="FQTT01000009">
    <property type="protein sequence ID" value="SHE25056.1"/>
    <property type="molecule type" value="Genomic_DNA"/>
</dbReference>
<evidence type="ECO:0000256" key="4">
    <source>
        <dbReference type="RuleBase" id="RU361169"/>
    </source>
</evidence>
<dbReference type="Proteomes" id="UP000184291">
    <property type="component" value="Unassembled WGS sequence"/>
</dbReference>
<dbReference type="InterPro" id="IPR000743">
    <property type="entry name" value="Glyco_hydro_28"/>
</dbReference>
<keyword evidence="2 4" id="KW-0378">Hydrolase</keyword>
<dbReference type="GO" id="GO:0005975">
    <property type="term" value="P:carbohydrate metabolic process"/>
    <property type="evidence" value="ECO:0007669"/>
    <property type="project" value="InterPro"/>
</dbReference>
<protein>
    <submittedName>
        <fullName evidence="5">Pectin lyase fold/virulence factor</fullName>
    </submittedName>
</protein>
<dbReference type="PANTHER" id="PTHR31339:SF0">
    <property type="entry name" value="PECTIN LYASE-LIKE SUPERFAMILY PROTEIN"/>
    <property type="match status" value="1"/>
</dbReference>